<dbReference type="PANTHER" id="PTHR43266:SF2">
    <property type="entry name" value="MAJOR FACILITATOR SUPERFAMILY (MFS) PROFILE DOMAIN-CONTAINING PROTEIN"/>
    <property type="match status" value="1"/>
</dbReference>
<keyword evidence="5 7" id="KW-1133">Transmembrane helix</keyword>
<evidence type="ECO:0000256" key="4">
    <source>
        <dbReference type="ARBA" id="ARBA00022692"/>
    </source>
</evidence>
<dbReference type="AlphaFoldDB" id="K9Z5W4"/>
<keyword evidence="3" id="KW-1003">Cell membrane</keyword>
<dbReference type="CDD" id="cd06173">
    <property type="entry name" value="MFS_MefA_like"/>
    <property type="match status" value="1"/>
</dbReference>
<evidence type="ECO:0000256" key="2">
    <source>
        <dbReference type="ARBA" id="ARBA00022448"/>
    </source>
</evidence>
<accession>K9Z5W4</accession>
<keyword evidence="10" id="KW-1185">Reference proteome</keyword>
<feature type="transmembrane region" description="Helical" evidence="7">
    <location>
        <begin position="143"/>
        <end position="162"/>
    </location>
</feature>
<evidence type="ECO:0000256" key="6">
    <source>
        <dbReference type="ARBA" id="ARBA00023136"/>
    </source>
</evidence>
<sequence>MREIFFNVKTFIILWLGQLFSAVGSAMTYFTLTLWVWQKTESATAIALILVFYQLPQVIITPLTGILIDRTSRKQLLIISDTGSAFCTISVGILAFLGTLQVWHIYLIASVIGCFGNIQSLTYSTLIPLILPEKHHTRASSMGAMVVYGAGIISPALAGVLFPLIGLFGITLIDMGTFAIAFCFILMIHIPHTIKQDQEKVNHLSNLTFGFRYIYSHPELLSMVIMVSLFSFFNDISETLYQPMILAKTDSNSQILGIVVAGGGLGGVVGGLIVSVWGGFKKLRRGIFTGFLGTGISILILALASLPSFWIIARFAWSFHHPLMMSSYMAIWYAKIPHHLQGRVFGADYLIGILVTTCSSLTAGVLSDRIFEPLLQSQYSLPSGSGMAFLIAISATIIILVSSKVANILD</sequence>
<keyword evidence="2" id="KW-0813">Transport</keyword>
<dbReference type="Pfam" id="PF07690">
    <property type="entry name" value="MFS_1"/>
    <property type="match status" value="1"/>
</dbReference>
<dbReference type="Proteomes" id="UP000010480">
    <property type="component" value="Chromosome"/>
</dbReference>
<evidence type="ECO:0000259" key="8">
    <source>
        <dbReference type="PROSITE" id="PS50850"/>
    </source>
</evidence>
<feature type="transmembrane region" description="Helical" evidence="7">
    <location>
        <begin position="211"/>
        <end position="233"/>
    </location>
</feature>
<dbReference type="InterPro" id="IPR020846">
    <property type="entry name" value="MFS_dom"/>
</dbReference>
<dbReference type="PATRIC" id="fig|755178.3.peg.2170"/>
<dbReference type="EMBL" id="CP003947">
    <property type="protein sequence ID" value="AFZ54132.1"/>
    <property type="molecule type" value="Genomic_DNA"/>
</dbReference>
<dbReference type="RefSeq" id="WP_015219857.1">
    <property type="nucleotide sequence ID" value="NC_019776.1"/>
</dbReference>
<evidence type="ECO:0000256" key="7">
    <source>
        <dbReference type="SAM" id="Phobius"/>
    </source>
</evidence>
<feature type="transmembrane region" description="Helical" evidence="7">
    <location>
        <begin position="103"/>
        <end position="131"/>
    </location>
</feature>
<keyword evidence="4 7" id="KW-0812">Transmembrane</keyword>
<evidence type="ECO:0000256" key="3">
    <source>
        <dbReference type="ARBA" id="ARBA00022475"/>
    </source>
</evidence>
<feature type="transmembrane region" description="Helical" evidence="7">
    <location>
        <begin position="346"/>
        <end position="366"/>
    </location>
</feature>
<dbReference type="SUPFAM" id="SSF103473">
    <property type="entry name" value="MFS general substrate transporter"/>
    <property type="match status" value="1"/>
</dbReference>
<dbReference type="PANTHER" id="PTHR43266">
    <property type="entry name" value="MACROLIDE-EFFLUX PROTEIN"/>
    <property type="match status" value="1"/>
</dbReference>
<evidence type="ECO:0000313" key="9">
    <source>
        <dbReference type="EMBL" id="AFZ54132.1"/>
    </source>
</evidence>
<dbReference type="STRING" id="755178.Cyan10605_2043"/>
<dbReference type="HOGENOM" id="CLU_034180_16_0_3"/>
<reference evidence="10" key="1">
    <citation type="journal article" date="2013" name="Proc. Natl. Acad. Sci. U.S.A.">
        <title>Improving the coverage of the cyanobacterial phylum using diversity-driven genome sequencing.</title>
        <authorList>
            <person name="Shih P.M."/>
            <person name="Wu D."/>
            <person name="Latifi A."/>
            <person name="Axen S.D."/>
            <person name="Fewer D.P."/>
            <person name="Talla E."/>
            <person name="Calteau A."/>
            <person name="Cai F."/>
            <person name="Tandeau de Marsac N."/>
            <person name="Rippka R."/>
            <person name="Herdman M."/>
            <person name="Sivonen K."/>
            <person name="Coursin T."/>
            <person name="Laurent T."/>
            <person name="Goodwin L."/>
            <person name="Nolan M."/>
            <person name="Davenport K.W."/>
            <person name="Han C.S."/>
            <person name="Rubin E.M."/>
            <person name="Eisen J.A."/>
            <person name="Woyke T."/>
            <person name="Gugger M."/>
            <person name="Kerfeld C.A."/>
        </authorList>
    </citation>
    <scope>NUCLEOTIDE SEQUENCE [LARGE SCALE GENOMIC DNA]</scope>
    <source>
        <strain evidence="10">PCC 10605</strain>
    </source>
</reference>
<feature type="domain" description="Major facilitator superfamily (MFS) profile" evidence="8">
    <location>
        <begin position="10"/>
        <end position="406"/>
    </location>
</feature>
<dbReference type="PROSITE" id="PS50850">
    <property type="entry name" value="MFS"/>
    <property type="match status" value="1"/>
</dbReference>
<feature type="transmembrane region" description="Helical" evidence="7">
    <location>
        <begin position="168"/>
        <end position="190"/>
    </location>
</feature>
<dbReference type="InterPro" id="IPR036259">
    <property type="entry name" value="MFS_trans_sf"/>
</dbReference>
<evidence type="ECO:0000256" key="5">
    <source>
        <dbReference type="ARBA" id="ARBA00022989"/>
    </source>
</evidence>
<feature type="transmembrane region" description="Helical" evidence="7">
    <location>
        <begin position="253"/>
        <end position="280"/>
    </location>
</feature>
<comment type="subcellular location">
    <subcellularLocation>
        <location evidence="1">Cell membrane</location>
        <topology evidence="1">Multi-pass membrane protein</topology>
    </subcellularLocation>
</comment>
<feature type="transmembrane region" description="Helical" evidence="7">
    <location>
        <begin position="43"/>
        <end position="64"/>
    </location>
</feature>
<feature type="transmembrane region" description="Helical" evidence="7">
    <location>
        <begin position="386"/>
        <end position="406"/>
    </location>
</feature>
<feature type="transmembrane region" description="Helical" evidence="7">
    <location>
        <begin position="12"/>
        <end position="37"/>
    </location>
</feature>
<organism evidence="9 10">
    <name type="scientific">Cyanobacterium aponinum (strain PCC 10605)</name>
    <dbReference type="NCBI Taxonomy" id="755178"/>
    <lineage>
        <taxon>Bacteria</taxon>
        <taxon>Bacillati</taxon>
        <taxon>Cyanobacteriota</taxon>
        <taxon>Cyanophyceae</taxon>
        <taxon>Oscillatoriophycideae</taxon>
        <taxon>Chroococcales</taxon>
        <taxon>Geminocystaceae</taxon>
        <taxon>Cyanobacterium</taxon>
    </lineage>
</organism>
<dbReference type="KEGG" id="can:Cyan10605_2043"/>
<feature type="transmembrane region" description="Helical" evidence="7">
    <location>
        <begin position="287"/>
        <end position="309"/>
    </location>
</feature>
<feature type="transmembrane region" description="Helical" evidence="7">
    <location>
        <begin position="76"/>
        <end position="97"/>
    </location>
</feature>
<proteinExistence type="predicted"/>
<evidence type="ECO:0000256" key="1">
    <source>
        <dbReference type="ARBA" id="ARBA00004651"/>
    </source>
</evidence>
<dbReference type="InterPro" id="IPR011701">
    <property type="entry name" value="MFS"/>
</dbReference>
<dbReference type="Gene3D" id="1.20.1250.20">
    <property type="entry name" value="MFS general substrate transporter like domains"/>
    <property type="match status" value="1"/>
</dbReference>
<evidence type="ECO:0000313" key="10">
    <source>
        <dbReference type="Proteomes" id="UP000010480"/>
    </source>
</evidence>
<dbReference type="GO" id="GO:0005886">
    <property type="term" value="C:plasma membrane"/>
    <property type="evidence" value="ECO:0007669"/>
    <property type="project" value="UniProtKB-SubCell"/>
</dbReference>
<gene>
    <name evidence="9" type="ordered locus">Cyan10605_2043</name>
</gene>
<protein>
    <submittedName>
        <fullName evidence="9">Major facilitator superfamily MFS_1</fullName>
    </submittedName>
</protein>
<name>K9Z5W4_CYAAP</name>
<keyword evidence="6 7" id="KW-0472">Membrane</keyword>
<dbReference type="eggNOG" id="COG0477">
    <property type="taxonomic scope" value="Bacteria"/>
</dbReference>
<dbReference type="GO" id="GO:0022857">
    <property type="term" value="F:transmembrane transporter activity"/>
    <property type="evidence" value="ECO:0007669"/>
    <property type="project" value="InterPro"/>
</dbReference>